<protein>
    <submittedName>
        <fullName evidence="6">LysR family transcriptional regulator</fullName>
    </submittedName>
</protein>
<reference evidence="7" key="1">
    <citation type="journal article" date="2019" name="Int. J. Syst. Evol. Microbiol.">
        <title>The Global Catalogue of Microorganisms (GCM) 10K type strain sequencing project: providing services to taxonomists for standard genome sequencing and annotation.</title>
        <authorList>
            <consortium name="The Broad Institute Genomics Platform"/>
            <consortium name="The Broad Institute Genome Sequencing Center for Infectious Disease"/>
            <person name="Wu L."/>
            <person name="Ma J."/>
        </authorList>
    </citation>
    <scope>NUCLEOTIDE SEQUENCE [LARGE SCALE GENOMIC DNA]</scope>
    <source>
        <strain evidence="7">NBRC 110044</strain>
    </source>
</reference>
<dbReference type="InterPro" id="IPR000847">
    <property type="entry name" value="LysR_HTH_N"/>
</dbReference>
<dbReference type="Pfam" id="PF03466">
    <property type="entry name" value="LysR_substrate"/>
    <property type="match status" value="1"/>
</dbReference>
<dbReference type="PRINTS" id="PR00039">
    <property type="entry name" value="HTHLYSR"/>
</dbReference>
<comment type="similarity">
    <text evidence="1">Belongs to the LysR transcriptional regulatory family.</text>
</comment>
<dbReference type="InterPro" id="IPR036388">
    <property type="entry name" value="WH-like_DNA-bd_sf"/>
</dbReference>
<dbReference type="CDD" id="cd08432">
    <property type="entry name" value="PBP2_GcdR_TrpI_HvrB_AmpR_like"/>
    <property type="match status" value="1"/>
</dbReference>
<dbReference type="InterPro" id="IPR058163">
    <property type="entry name" value="LysR-type_TF_proteobact-type"/>
</dbReference>
<accession>A0ABQ5Y9S4</accession>
<dbReference type="PANTHER" id="PTHR30537">
    <property type="entry name" value="HTH-TYPE TRANSCRIPTIONAL REGULATOR"/>
    <property type="match status" value="1"/>
</dbReference>
<keyword evidence="4" id="KW-0804">Transcription</keyword>
<dbReference type="InterPro" id="IPR005119">
    <property type="entry name" value="LysR_subst-bd"/>
</dbReference>
<dbReference type="Proteomes" id="UP001156706">
    <property type="component" value="Unassembled WGS sequence"/>
</dbReference>
<dbReference type="Gene3D" id="1.10.10.10">
    <property type="entry name" value="Winged helix-like DNA-binding domain superfamily/Winged helix DNA-binding domain"/>
    <property type="match status" value="1"/>
</dbReference>
<proteinExistence type="inferred from homology"/>
<dbReference type="InterPro" id="IPR036390">
    <property type="entry name" value="WH_DNA-bd_sf"/>
</dbReference>
<gene>
    <name evidence="6" type="ORF">GCM10007907_04900</name>
</gene>
<evidence type="ECO:0000256" key="2">
    <source>
        <dbReference type="ARBA" id="ARBA00023015"/>
    </source>
</evidence>
<dbReference type="EMBL" id="BSOG01000001">
    <property type="protein sequence ID" value="GLR11700.1"/>
    <property type="molecule type" value="Genomic_DNA"/>
</dbReference>
<dbReference type="Gene3D" id="3.40.190.10">
    <property type="entry name" value="Periplasmic binding protein-like II"/>
    <property type="match status" value="2"/>
</dbReference>
<dbReference type="SUPFAM" id="SSF46785">
    <property type="entry name" value="Winged helix' DNA-binding domain"/>
    <property type="match status" value="1"/>
</dbReference>
<feature type="domain" description="HTH lysR-type" evidence="5">
    <location>
        <begin position="5"/>
        <end position="62"/>
    </location>
</feature>
<organism evidence="6 7">
    <name type="scientific">Chitinimonas prasina</name>
    <dbReference type="NCBI Taxonomy" id="1434937"/>
    <lineage>
        <taxon>Bacteria</taxon>
        <taxon>Pseudomonadati</taxon>
        <taxon>Pseudomonadota</taxon>
        <taxon>Betaproteobacteria</taxon>
        <taxon>Neisseriales</taxon>
        <taxon>Chitinibacteraceae</taxon>
        <taxon>Chitinimonas</taxon>
    </lineage>
</organism>
<keyword evidence="3" id="KW-0238">DNA-binding</keyword>
<keyword evidence="7" id="KW-1185">Reference proteome</keyword>
<evidence type="ECO:0000259" key="5">
    <source>
        <dbReference type="PROSITE" id="PS50931"/>
    </source>
</evidence>
<dbReference type="PANTHER" id="PTHR30537:SF26">
    <property type="entry name" value="GLYCINE CLEAVAGE SYSTEM TRANSCRIPTIONAL ACTIVATOR"/>
    <property type="match status" value="1"/>
</dbReference>
<dbReference type="RefSeq" id="WP_284194842.1">
    <property type="nucleotide sequence ID" value="NZ_BSOG01000001.1"/>
</dbReference>
<dbReference type="PROSITE" id="PS50931">
    <property type="entry name" value="HTH_LYSR"/>
    <property type="match status" value="1"/>
</dbReference>
<dbReference type="Pfam" id="PF00126">
    <property type="entry name" value="HTH_1"/>
    <property type="match status" value="1"/>
</dbReference>
<evidence type="ECO:0000313" key="6">
    <source>
        <dbReference type="EMBL" id="GLR11700.1"/>
    </source>
</evidence>
<dbReference type="SUPFAM" id="SSF53850">
    <property type="entry name" value="Periplasmic binding protein-like II"/>
    <property type="match status" value="1"/>
</dbReference>
<evidence type="ECO:0000256" key="3">
    <source>
        <dbReference type="ARBA" id="ARBA00023125"/>
    </source>
</evidence>
<evidence type="ECO:0000313" key="7">
    <source>
        <dbReference type="Proteomes" id="UP001156706"/>
    </source>
</evidence>
<keyword evidence="2" id="KW-0805">Transcription regulation</keyword>
<name>A0ABQ5Y9S4_9NEIS</name>
<sequence length="303" mass="33141">MKRLPPLDALHVFAIVAREGNMSRAAQVLHVTQSAVSRQVRQLEEYLGEVLFVRQARGIALTAVGRQLLPAVEQAFAGLLHAVEGLCQRPADLKIKLPPTLAIRWFLPRLPAFQGLHPGIEVRMSTASFSRIHFEREDFDAAIVAGNLGPGEGYSEALFAETLVPVCAPAMAERLRQPADLAGEALIHLSPDHADWRRWLRQVGVQHPALESGPSFEVIDMAVNVASQGMGVALADPVLIAHDLRSGRLIAPFPALRIQTDYHYWFVCPRGRQHEPALAALHAWLKAEIADSLAALTPQPAPP</sequence>
<evidence type="ECO:0000256" key="4">
    <source>
        <dbReference type="ARBA" id="ARBA00023163"/>
    </source>
</evidence>
<comment type="caution">
    <text evidence="6">The sequence shown here is derived from an EMBL/GenBank/DDBJ whole genome shotgun (WGS) entry which is preliminary data.</text>
</comment>
<evidence type="ECO:0000256" key="1">
    <source>
        <dbReference type="ARBA" id="ARBA00009437"/>
    </source>
</evidence>